<dbReference type="PANTHER" id="PTHR30606">
    <property type="entry name" value="LIPID A BIOSYNTHESIS LAUROYL ACYLTRANSFERASE"/>
    <property type="match status" value="1"/>
</dbReference>
<keyword evidence="8 9" id="KW-0012">Acyltransferase</keyword>
<comment type="catalytic activity">
    <reaction evidence="9">
        <text>an alpha-Kdo-(2-&gt;4)-alpha-Kdo-(2-&gt;6)-lipid IVA + a fatty acyl-[ACP] = an alpha-Kdo-(2-&gt;4)-alpha-Kdo-(2-&gt;6)-(acyl)-lipid IVA + holo-[ACP]</text>
        <dbReference type="Rhea" id="RHEA:69396"/>
        <dbReference type="Rhea" id="RHEA-COMP:9685"/>
        <dbReference type="Rhea" id="RHEA-COMP:14125"/>
        <dbReference type="ChEBI" id="CHEBI:64479"/>
        <dbReference type="ChEBI" id="CHEBI:138651"/>
        <dbReference type="ChEBI" id="CHEBI:176429"/>
        <dbReference type="ChEBI" id="CHEBI:176430"/>
        <dbReference type="EC" id="2.3.1.241"/>
    </reaction>
</comment>
<evidence type="ECO:0000256" key="4">
    <source>
        <dbReference type="ARBA" id="ARBA00022692"/>
    </source>
</evidence>
<keyword evidence="6 9" id="KW-1133">Transmembrane helix</keyword>
<comment type="subcellular location">
    <subcellularLocation>
        <location evidence="9">Cell inner membrane</location>
        <topology evidence="9">Single-pass membrane protein</topology>
    </subcellularLocation>
</comment>
<dbReference type="InterPro" id="IPR011920">
    <property type="entry name" value="Lipid_A_LpxL_LpxP"/>
</dbReference>
<organism evidence="10 11">
    <name type="scientific">Morganella morganii</name>
    <name type="common">Proteus morganii</name>
    <dbReference type="NCBI Taxonomy" id="582"/>
    <lineage>
        <taxon>Bacteria</taxon>
        <taxon>Pseudomonadati</taxon>
        <taxon>Pseudomonadota</taxon>
        <taxon>Gammaproteobacteria</taxon>
        <taxon>Enterobacterales</taxon>
        <taxon>Morganellaceae</taxon>
        <taxon>Morganella</taxon>
    </lineage>
</organism>
<comment type="function">
    <text evidence="9">Catalyzes the transfer of an acyl chain from an acyl-[acyl-carrier-protein] (ACP) to a Kdo(2)-lipid IV(A) to form a Kdo(2)-(acyl)-lipid IV(A).</text>
</comment>
<keyword evidence="5 9" id="KW-0448">Lipopolysaccharide biosynthesis</keyword>
<accession>A0A433ZTE2</accession>
<keyword evidence="3 9" id="KW-0808">Transferase</keyword>
<keyword evidence="4 9" id="KW-0812">Transmembrane</keyword>
<dbReference type="Proteomes" id="UP000286908">
    <property type="component" value="Unassembled WGS sequence"/>
</dbReference>
<dbReference type="HAMAP" id="MF_01942">
    <property type="entry name" value="Lipid_A_LpxL_LpxP"/>
    <property type="match status" value="1"/>
</dbReference>
<dbReference type="GO" id="GO:0036104">
    <property type="term" value="P:Kdo2-lipid A biosynthetic process"/>
    <property type="evidence" value="ECO:0007669"/>
    <property type="project" value="UniProtKB-UniRule"/>
</dbReference>
<name>A0A433ZTE2_MORMO</name>
<feature type="transmembrane region" description="Helical" evidence="9">
    <location>
        <begin position="20"/>
        <end position="40"/>
    </location>
</feature>
<evidence type="ECO:0000256" key="1">
    <source>
        <dbReference type="ARBA" id="ARBA00022475"/>
    </source>
</evidence>
<dbReference type="UniPathway" id="UPA00030"/>
<dbReference type="UniPathway" id="UPA00360">
    <property type="reaction ID" value="UER00485"/>
</dbReference>
<dbReference type="CDD" id="cd07984">
    <property type="entry name" value="LPLAT_LABLAT-like"/>
    <property type="match status" value="1"/>
</dbReference>
<dbReference type="PIRSF" id="PIRSF026649">
    <property type="entry name" value="MsbB"/>
    <property type="match status" value="1"/>
</dbReference>
<keyword evidence="7 9" id="KW-0472">Membrane</keyword>
<comment type="similarity">
    <text evidence="9">Belongs to the LpxL/LpxM/LpxP family.</text>
</comment>
<sequence length="311" mass="35341">MYSLNDFSLRLLHPRYVLTWFGILLLFCLVQMPYPWLVLLGDKLGRFSGLFLKRRVSIIKQNLELCFPDKDKSQIESMVTRNLSSLGIALFETGIAWFWSDKRIRAVFEVTGSDNFNDVYGRNKGVLIIGIHSMSLELGGRVMGLCFPVNAMYRPHNNKAMEYIQTRCRSRSGSGMIDRKNLKFMVSELKRGQAIWFAPDQDFGTKGTVFAPFFAVAKASTSKGVSTIAKLSQSPILTATMIRNNAKGKKPYELIIGKGIDEFSCGDDLIDAGRLNQIIETEIMRAPDQYLWAHRRFKTRPPGENSLYKKI</sequence>
<keyword evidence="1 9" id="KW-1003">Cell membrane</keyword>
<evidence type="ECO:0000313" key="10">
    <source>
        <dbReference type="EMBL" id="RUT65395.1"/>
    </source>
</evidence>
<dbReference type="GO" id="GO:0009245">
    <property type="term" value="P:lipid A biosynthetic process"/>
    <property type="evidence" value="ECO:0007669"/>
    <property type="project" value="InterPro"/>
</dbReference>
<comment type="caution">
    <text evidence="10">The sequence shown here is derived from an EMBL/GenBank/DDBJ whole genome shotgun (WGS) entry which is preliminary data.</text>
</comment>
<dbReference type="PANTHER" id="PTHR30606:SF7">
    <property type="entry name" value="LIPID A BIOSYNTHESIS PALMITOLEOYLTRANSFERASE"/>
    <property type="match status" value="1"/>
</dbReference>
<dbReference type="InterPro" id="IPR004960">
    <property type="entry name" value="LipA_acyltrans"/>
</dbReference>
<feature type="short sequence motif" description="HXXXXD motif" evidence="9">
    <location>
        <begin position="132"/>
        <end position="137"/>
    </location>
</feature>
<dbReference type="GO" id="GO:0005886">
    <property type="term" value="C:plasma membrane"/>
    <property type="evidence" value="ECO:0007669"/>
    <property type="project" value="UniProtKB-SubCell"/>
</dbReference>
<evidence type="ECO:0000256" key="7">
    <source>
        <dbReference type="ARBA" id="ARBA00023136"/>
    </source>
</evidence>
<evidence type="ECO:0000256" key="2">
    <source>
        <dbReference type="ARBA" id="ARBA00022519"/>
    </source>
</evidence>
<comment type="pathway">
    <text evidence="9">Bacterial outer membrane biogenesis; lipopolysaccharide biosynthesis.</text>
</comment>
<evidence type="ECO:0000256" key="5">
    <source>
        <dbReference type="ARBA" id="ARBA00022985"/>
    </source>
</evidence>
<dbReference type="AlphaFoldDB" id="A0A433ZTE2"/>
<evidence type="ECO:0000256" key="3">
    <source>
        <dbReference type="ARBA" id="ARBA00022679"/>
    </source>
</evidence>
<dbReference type="GO" id="GO:0008913">
    <property type="term" value="F:Kdo2-lipid IVA acyltransferase activity"/>
    <property type="evidence" value="ECO:0007669"/>
    <property type="project" value="UniProtKB-EC"/>
</dbReference>
<evidence type="ECO:0000256" key="8">
    <source>
        <dbReference type="ARBA" id="ARBA00023315"/>
    </source>
</evidence>
<reference evidence="10 11" key="1">
    <citation type="submission" date="2017-08" db="EMBL/GenBank/DDBJ databases">
        <title>Draft genome sequence of pheromone producing symbiont Morganella morganii, of the female New Zealand grass grub Costelytra giveni.</title>
        <authorList>
            <person name="Laugraud A."/>
            <person name="Young S.D."/>
            <person name="Hurst M.H."/>
        </authorList>
    </citation>
    <scope>NUCLEOTIDE SEQUENCE [LARGE SCALE GENOMIC DNA]</scope>
    <source>
        <strain evidence="10 11">MMsCG</strain>
    </source>
</reference>
<protein>
    <recommendedName>
        <fullName evidence="9">Lipid A biosynthesis acyltransferase</fullName>
        <ecNumber evidence="9">2.3.1.241</ecNumber>
    </recommendedName>
    <alternativeName>
        <fullName evidence="9">Kdo(2)-lipid IV(A) acyltransferase</fullName>
    </alternativeName>
</protein>
<dbReference type="Pfam" id="PF03279">
    <property type="entry name" value="Lip_A_acyltrans"/>
    <property type="match status" value="1"/>
</dbReference>
<evidence type="ECO:0000256" key="9">
    <source>
        <dbReference type="HAMAP-Rule" id="MF_01942"/>
    </source>
</evidence>
<evidence type="ECO:0000313" key="11">
    <source>
        <dbReference type="Proteomes" id="UP000286908"/>
    </source>
</evidence>
<comment type="pathway">
    <text evidence="9">Glycolipid biosynthesis; KDO(2)-lipid A biosynthesis; KDO(2)-lipid A from CMP-3-deoxy-D-manno-octulosonate and lipid IV(A): step 3/4.</text>
</comment>
<gene>
    <name evidence="9" type="primary">lpxL</name>
    <name evidence="10" type="ORF">CKG00_02505</name>
</gene>
<evidence type="ECO:0000256" key="6">
    <source>
        <dbReference type="ARBA" id="ARBA00022989"/>
    </source>
</evidence>
<dbReference type="GO" id="GO:0009103">
    <property type="term" value="P:lipopolysaccharide biosynthetic process"/>
    <property type="evidence" value="ECO:0007669"/>
    <property type="project" value="UniProtKB-UniRule"/>
</dbReference>
<keyword evidence="2 9" id="KW-0997">Cell inner membrane</keyword>
<dbReference type="EC" id="2.3.1.241" evidence="9"/>
<proteinExistence type="inferred from homology"/>
<dbReference type="EMBL" id="NRQY01000001">
    <property type="protein sequence ID" value="RUT65395.1"/>
    <property type="molecule type" value="Genomic_DNA"/>
</dbReference>
<dbReference type="NCBIfam" id="TIGR02207">
    <property type="entry name" value="lipid_A_htrB"/>
    <property type="match status" value="1"/>
</dbReference>
<dbReference type="OrthoDB" id="9803456at2"/>